<keyword evidence="4" id="KW-1185">Reference proteome</keyword>
<dbReference type="PANTHER" id="PTHR21405:SF0">
    <property type="entry name" value="TETRATRICOPEPTIDE REPEAT PROTEIN 36"/>
    <property type="match status" value="1"/>
</dbReference>
<feature type="repeat" description="TPR" evidence="2">
    <location>
        <begin position="89"/>
        <end position="122"/>
    </location>
</feature>
<dbReference type="AlphaFoldDB" id="A0A4P9ZXA0"/>
<protein>
    <submittedName>
        <fullName evidence="3">Uncharacterized protein</fullName>
    </submittedName>
</protein>
<evidence type="ECO:0000313" key="4">
    <source>
        <dbReference type="Proteomes" id="UP000268162"/>
    </source>
</evidence>
<sequence>MSLTNRDTNVLDALFEGGGDITSAGLQGIKESNTALPAEEFSPVSPIPETMLAGLKKREVEGVALAEKDDLDGALLHFSAVISQCAKYASAYNNRAQVYRLQNQYDAALDDLAMALKYSNGDPKVLKQAYTQRAIIKRARGDTDGAFYDFELGGKYGNPVAKDAAVLENPYSKLCNAIMKESLAQMYQQK</sequence>
<evidence type="ECO:0000313" key="3">
    <source>
        <dbReference type="EMBL" id="RKP38273.1"/>
    </source>
</evidence>
<dbReference type="Gene3D" id="1.25.40.10">
    <property type="entry name" value="Tetratricopeptide repeat domain"/>
    <property type="match status" value="1"/>
</dbReference>
<dbReference type="GO" id="GO:0006570">
    <property type="term" value="P:tyrosine metabolic process"/>
    <property type="evidence" value="ECO:0007669"/>
    <property type="project" value="TreeGrafter"/>
</dbReference>
<reference evidence="4" key="1">
    <citation type="journal article" date="2018" name="Nat. Microbiol.">
        <title>Leveraging single-cell genomics to expand the fungal tree of life.</title>
        <authorList>
            <person name="Ahrendt S.R."/>
            <person name="Quandt C.A."/>
            <person name="Ciobanu D."/>
            <person name="Clum A."/>
            <person name="Salamov A."/>
            <person name="Andreopoulos B."/>
            <person name="Cheng J.F."/>
            <person name="Woyke T."/>
            <person name="Pelin A."/>
            <person name="Henrissat B."/>
            <person name="Reynolds N.K."/>
            <person name="Benny G.L."/>
            <person name="Smith M.E."/>
            <person name="James T.Y."/>
            <person name="Grigoriev I.V."/>
        </authorList>
    </citation>
    <scope>NUCLEOTIDE SEQUENCE [LARGE SCALE GENOMIC DNA]</scope>
    <source>
        <strain evidence="4">RSA 468</strain>
    </source>
</reference>
<evidence type="ECO:0000256" key="2">
    <source>
        <dbReference type="PROSITE-ProRule" id="PRU00339"/>
    </source>
</evidence>
<dbReference type="InterPro" id="IPR011990">
    <property type="entry name" value="TPR-like_helical_dom_sf"/>
</dbReference>
<dbReference type="SMART" id="SM00028">
    <property type="entry name" value="TPR"/>
    <property type="match status" value="1"/>
</dbReference>
<dbReference type="STRING" id="215637.A0A4P9ZXA0"/>
<dbReference type="OrthoDB" id="539634at2759"/>
<dbReference type="EMBL" id="ML002384">
    <property type="protein sequence ID" value="RKP38273.1"/>
    <property type="molecule type" value="Genomic_DNA"/>
</dbReference>
<evidence type="ECO:0000256" key="1">
    <source>
        <dbReference type="ARBA" id="ARBA00006995"/>
    </source>
</evidence>
<organism evidence="3 4">
    <name type="scientific">Dimargaris cristalligena</name>
    <dbReference type="NCBI Taxonomy" id="215637"/>
    <lineage>
        <taxon>Eukaryota</taxon>
        <taxon>Fungi</taxon>
        <taxon>Fungi incertae sedis</taxon>
        <taxon>Zoopagomycota</taxon>
        <taxon>Kickxellomycotina</taxon>
        <taxon>Dimargaritomycetes</taxon>
        <taxon>Dimargaritales</taxon>
        <taxon>Dimargaritaceae</taxon>
        <taxon>Dimargaris</taxon>
    </lineage>
</organism>
<dbReference type="PROSITE" id="PS50005">
    <property type="entry name" value="TPR"/>
    <property type="match status" value="1"/>
</dbReference>
<dbReference type="PANTHER" id="PTHR21405">
    <property type="entry name" value="CDNA SEQUENCE BC021608"/>
    <property type="match status" value="1"/>
</dbReference>
<comment type="similarity">
    <text evidence="1">Belongs to the TTC36 family.</text>
</comment>
<proteinExistence type="inferred from homology"/>
<dbReference type="Proteomes" id="UP000268162">
    <property type="component" value="Unassembled WGS sequence"/>
</dbReference>
<name>A0A4P9ZXA0_9FUNG</name>
<accession>A0A4P9ZXA0</accession>
<keyword evidence="2" id="KW-0802">TPR repeat</keyword>
<gene>
    <name evidence="3" type="ORF">BJ085DRAFT_36297</name>
</gene>
<dbReference type="SUPFAM" id="SSF48452">
    <property type="entry name" value="TPR-like"/>
    <property type="match status" value="1"/>
</dbReference>
<dbReference type="InterPro" id="IPR019734">
    <property type="entry name" value="TPR_rpt"/>
</dbReference>
<dbReference type="InterPro" id="IPR038906">
    <property type="entry name" value="TTC36"/>
</dbReference>